<evidence type="ECO:0000259" key="1">
    <source>
        <dbReference type="Pfam" id="PF12697"/>
    </source>
</evidence>
<dbReference type="Gene3D" id="3.40.50.1820">
    <property type="entry name" value="alpha/beta hydrolase"/>
    <property type="match status" value="1"/>
</dbReference>
<dbReference type="Pfam" id="PF12697">
    <property type="entry name" value="Abhydrolase_6"/>
    <property type="match status" value="1"/>
</dbReference>
<protein>
    <recommendedName>
        <fullName evidence="1">AB hydrolase-1 domain-containing protein</fullName>
    </recommendedName>
</protein>
<reference evidence="3" key="1">
    <citation type="journal article" date="2019" name="Int. J. Syst. Evol. Microbiol.">
        <title>The Global Catalogue of Microorganisms (GCM) 10K type strain sequencing project: providing services to taxonomists for standard genome sequencing and annotation.</title>
        <authorList>
            <consortium name="The Broad Institute Genomics Platform"/>
            <consortium name="The Broad Institute Genome Sequencing Center for Infectious Disease"/>
            <person name="Wu L."/>
            <person name="Ma J."/>
        </authorList>
    </citation>
    <scope>NUCLEOTIDE SEQUENCE [LARGE SCALE GENOMIC DNA]</scope>
    <source>
        <strain evidence="3">CGMCC 4.7275</strain>
    </source>
</reference>
<evidence type="ECO:0000313" key="2">
    <source>
        <dbReference type="EMBL" id="GGK31324.1"/>
    </source>
</evidence>
<feature type="domain" description="AB hydrolase-1" evidence="1">
    <location>
        <begin position="80"/>
        <end position="300"/>
    </location>
</feature>
<evidence type="ECO:0000313" key="3">
    <source>
        <dbReference type="Proteomes" id="UP000660265"/>
    </source>
</evidence>
<dbReference type="PANTHER" id="PTHR46438">
    <property type="entry name" value="ALPHA/BETA-HYDROLASES SUPERFAMILY PROTEIN"/>
    <property type="match status" value="1"/>
</dbReference>
<comment type="caution">
    <text evidence="2">The sequence shown here is derived from an EMBL/GenBank/DDBJ whole genome shotgun (WGS) entry which is preliminary data.</text>
</comment>
<proteinExistence type="predicted"/>
<accession>A0ABQ2EYN5</accession>
<organism evidence="2 3">
    <name type="scientific">Streptomyces camponoticapitis</name>
    <dbReference type="NCBI Taxonomy" id="1616125"/>
    <lineage>
        <taxon>Bacteria</taxon>
        <taxon>Bacillati</taxon>
        <taxon>Actinomycetota</taxon>
        <taxon>Actinomycetes</taxon>
        <taxon>Kitasatosporales</taxon>
        <taxon>Streptomycetaceae</taxon>
        <taxon>Streptomyces</taxon>
    </lineage>
</organism>
<keyword evidence="3" id="KW-1185">Reference proteome</keyword>
<name>A0ABQ2EYN5_9ACTN</name>
<dbReference type="Proteomes" id="UP000660265">
    <property type="component" value="Unassembled WGS sequence"/>
</dbReference>
<dbReference type="InterPro" id="IPR029058">
    <property type="entry name" value="AB_hydrolase_fold"/>
</dbReference>
<dbReference type="SUPFAM" id="SSF53474">
    <property type="entry name" value="alpha/beta-Hydrolases"/>
    <property type="match status" value="1"/>
</dbReference>
<gene>
    <name evidence="2" type="ORF">GCM10011583_73990</name>
</gene>
<dbReference type="InterPro" id="IPR000073">
    <property type="entry name" value="AB_hydrolase_1"/>
</dbReference>
<dbReference type="EMBL" id="BMMV01000046">
    <property type="protein sequence ID" value="GGK31324.1"/>
    <property type="molecule type" value="Genomic_DNA"/>
</dbReference>
<sequence>MTVVERAVDPYRQEAVWDDDTVASLYRSAEAHQEIRDWCTTRISQWPAVHRTAEISTRAGPTHLVVANEDAQRPSGAPAVVLLPGTNFNAATSLVLATELARHWTTYLLDVPGQPGLSSPNRPSRHRLPFYGQWLGDILDQAVGRPAILVGHSLGGGIALACDSPLVRGRVLISPAGLARLSVDRRVLSATLPWLLRPTDNRSTRLLRMMSGPHSTPGAELAAWMTLVARNCRSSLAPAPLPPHAVAQARNTVNLVATGEHDIFLPPARLRIPTTRGLHTRVHVLPGTGHLATDEAPQRISTLVAEAVRRGTTGR</sequence>